<evidence type="ECO:0000313" key="2">
    <source>
        <dbReference type="EMBL" id="CEK89665.1"/>
    </source>
</evidence>
<evidence type="ECO:0000256" key="1">
    <source>
        <dbReference type="SAM" id="SignalP"/>
    </source>
</evidence>
<feature type="chain" id="PRO_5002113588" evidence="1">
    <location>
        <begin position="23"/>
        <end position="66"/>
    </location>
</feature>
<gene>
    <name evidence="2" type="primary">ORF172296</name>
</gene>
<organism evidence="2">
    <name type="scientific">Arion vulgaris</name>
    <dbReference type="NCBI Taxonomy" id="1028688"/>
    <lineage>
        <taxon>Eukaryota</taxon>
        <taxon>Metazoa</taxon>
        <taxon>Spiralia</taxon>
        <taxon>Lophotrochozoa</taxon>
        <taxon>Mollusca</taxon>
        <taxon>Gastropoda</taxon>
        <taxon>Heterobranchia</taxon>
        <taxon>Euthyneura</taxon>
        <taxon>Panpulmonata</taxon>
        <taxon>Eupulmonata</taxon>
        <taxon>Stylommatophora</taxon>
        <taxon>Helicina</taxon>
        <taxon>Arionoidea</taxon>
        <taxon>Arionidae</taxon>
        <taxon>Arion</taxon>
    </lineage>
</organism>
<dbReference type="AlphaFoldDB" id="A0A0B7BC22"/>
<protein>
    <submittedName>
        <fullName evidence="2">Uncharacterized protein</fullName>
    </submittedName>
</protein>
<reference evidence="2" key="1">
    <citation type="submission" date="2014-12" db="EMBL/GenBank/DDBJ databases">
        <title>Insight into the proteome of Arion vulgaris.</title>
        <authorList>
            <person name="Aradska J."/>
            <person name="Bulat T."/>
            <person name="Smidak R."/>
            <person name="Sarate P."/>
            <person name="Gangsoo J."/>
            <person name="Sialana F."/>
            <person name="Bilban M."/>
            <person name="Lubec G."/>
        </authorList>
    </citation>
    <scope>NUCLEOTIDE SEQUENCE</scope>
    <source>
        <tissue evidence="2">Skin</tissue>
    </source>
</reference>
<dbReference type="EMBL" id="HACG01042800">
    <property type="protein sequence ID" value="CEK89665.1"/>
    <property type="molecule type" value="Transcribed_RNA"/>
</dbReference>
<accession>A0A0B7BC22</accession>
<proteinExistence type="predicted"/>
<keyword evidence="1" id="KW-0732">Signal</keyword>
<name>A0A0B7BC22_9EUPU</name>
<feature type="non-terminal residue" evidence="2">
    <location>
        <position position="66"/>
    </location>
</feature>
<sequence length="66" mass="7439">MGTYVCHVLIWNLLMAVTEVISLEKSKSSIFDNKPIRVQDYGTPPVTSTIPLYDCSESHRSKIDIP</sequence>
<feature type="signal peptide" evidence="1">
    <location>
        <begin position="1"/>
        <end position="22"/>
    </location>
</feature>